<accession>A0ABD2AZT5</accession>
<comment type="caution">
    <text evidence="1">The sequence shown here is derived from an EMBL/GenBank/DDBJ whole genome shotgun (WGS) entry which is preliminary data.</text>
</comment>
<sequence length="67" mass="7844">MILYIDITYNLPSVDRRQRCQHYLCIQLATLEELTAGCSLLDITKTILYQSLDTFHHSIILRSLNFN</sequence>
<protein>
    <submittedName>
        <fullName evidence="1">Uncharacterized protein</fullName>
    </submittedName>
</protein>
<gene>
    <name evidence="1" type="ORF">V1477_017938</name>
</gene>
<dbReference type="EMBL" id="JAYRBN010000109">
    <property type="protein sequence ID" value="KAL2726124.1"/>
    <property type="molecule type" value="Genomic_DNA"/>
</dbReference>
<keyword evidence="2" id="KW-1185">Reference proteome</keyword>
<reference evidence="1 2" key="1">
    <citation type="journal article" date="2024" name="Ann. Entomol. Soc. Am.">
        <title>Genomic analyses of the southern and eastern yellowjacket wasps (Hymenoptera: Vespidae) reveal evolutionary signatures of social life.</title>
        <authorList>
            <person name="Catto M.A."/>
            <person name="Caine P.B."/>
            <person name="Orr S.E."/>
            <person name="Hunt B.G."/>
            <person name="Goodisman M.A.D."/>
        </authorList>
    </citation>
    <scope>NUCLEOTIDE SEQUENCE [LARGE SCALE GENOMIC DNA]</scope>
    <source>
        <strain evidence="1">232</strain>
        <tissue evidence="1">Head and thorax</tissue>
    </source>
</reference>
<evidence type="ECO:0000313" key="1">
    <source>
        <dbReference type="EMBL" id="KAL2726124.1"/>
    </source>
</evidence>
<organism evidence="1 2">
    <name type="scientific">Vespula maculifrons</name>
    <name type="common">Eastern yellow jacket</name>
    <name type="synonym">Wasp</name>
    <dbReference type="NCBI Taxonomy" id="7453"/>
    <lineage>
        <taxon>Eukaryota</taxon>
        <taxon>Metazoa</taxon>
        <taxon>Ecdysozoa</taxon>
        <taxon>Arthropoda</taxon>
        <taxon>Hexapoda</taxon>
        <taxon>Insecta</taxon>
        <taxon>Pterygota</taxon>
        <taxon>Neoptera</taxon>
        <taxon>Endopterygota</taxon>
        <taxon>Hymenoptera</taxon>
        <taxon>Apocrita</taxon>
        <taxon>Aculeata</taxon>
        <taxon>Vespoidea</taxon>
        <taxon>Vespidae</taxon>
        <taxon>Vespinae</taxon>
        <taxon>Vespula</taxon>
    </lineage>
</organism>
<dbReference type="Proteomes" id="UP001607303">
    <property type="component" value="Unassembled WGS sequence"/>
</dbReference>
<dbReference type="AlphaFoldDB" id="A0ABD2AZT5"/>
<evidence type="ECO:0000313" key="2">
    <source>
        <dbReference type="Proteomes" id="UP001607303"/>
    </source>
</evidence>
<name>A0ABD2AZT5_VESMC</name>
<proteinExistence type="predicted"/>